<reference evidence="1 2" key="1">
    <citation type="submission" date="2018-06" db="EMBL/GenBank/DDBJ databases">
        <authorList>
            <person name="Strepis N."/>
        </authorList>
    </citation>
    <scope>NUCLEOTIDE SEQUENCE [LARGE SCALE GENOMIC DNA]</scope>
    <source>
        <strain evidence="1">LUCI</strain>
    </source>
</reference>
<proteinExistence type="predicted"/>
<name>A0A498R345_9FIRM</name>
<organism evidence="1 2">
    <name type="scientific">Lucifera butyrica</name>
    <dbReference type="NCBI Taxonomy" id="1351585"/>
    <lineage>
        <taxon>Bacteria</taxon>
        <taxon>Bacillati</taxon>
        <taxon>Bacillota</taxon>
        <taxon>Negativicutes</taxon>
        <taxon>Veillonellales</taxon>
        <taxon>Veillonellaceae</taxon>
        <taxon>Lucifera</taxon>
    </lineage>
</organism>
<evidence type="ECO:0000313" key="2">
    <source>
        <dbReference type="Proteomes" id="UP000277811"/>
    </source>
</evidence>
<keyword evidence="2" id="KW-1185">Reference proteome</keyword>
<dbReference type="GO" id="GO:0008998">
    <property type="term" value="F:ribonucleoside-triphosphate reductase (thioredoxin) activity"/>
    <property type="evidence" value="ECO:0007669"/>
    <property type="project" value="InterPro"/>
</dbReference>
<dbReference type="GO" id="GO:0006260">
    <property type="term" value="P:DNA replication"/>
    <property type="evidence" value="ECO:0007669"/>
    <property type="project" value="InterPro"/>
</dbReference>
<accession>A0A498R345</accession>
<dbReference type="RefSeq" id="WP_122626206.1">
    <property type="nucleotide sequence ID" value="NZ_UPPP01000054.1"/>
</dbReference>
<dbReference type="EMBL" id="UPPP01000054">
    <property type="protein sequence ID" value="VBB05200.1"/>
    <property type="molecule type" value="Genomic_DNA"/>
</dbReference>
<evidence type="ECO:0000313" key="1">
    <source>
        <dbReference type="EMBL" id="VBB05200.1"/>
    </source>
</evidence>
<gene>
    <name evidence="1" type="ORF">LUCI_0407</name>
</gene>
<dbReference type="InterPro" id="IPR012833">
    <property type="entry name" value="NrdD"/>
</dbReference>
<dbReference type="OrthoDB" id="3173988at2"/>
<dbReference type="Pfam" id="PF13597">
    <property type="entry name" value="NRDD"/>
    <property type="match status" value="1"/>
</dbReference>
<sequence>MMMDDVLVESAGGLSQEEIRYYAAEEIGRWRSEGKVLNRVMLTLDGNEVVIKTFEKSPISRVRRITGYLSNMNNFNDAKKAELHDRYKHMSASRRAIREYAE</sequence>
<dbReference type="Proteomes" id="UP000277811">
    <property type="component" value="Unassembled WGS sequence"/>
</dbReference>
<protein>
    <submittedName>
        <fullName evidence="1">Ribonucleoside-triphosphate reductase anaerobic</fullName>
    </submittedName>
</protein>
<dbReference type="AlphaFoldDB" id="A0A498R345"/>